<organism evidence="1 2">
    <name type="scientific">Pelagibius litoralis</name>
    <dbReference type="NCBI Taxonomy" id="374515"/>
    <lineage>
        <taxon>Bacteria</taxon>
        <taxon>Pseudomonadati</taxon>
        <taxon>Pseudomonadota</taxon>
        <taxon>Alphaproteobacteria</taxon>
        <taxon>Rhodospirillales</taxon>
        <taxon>Rhodovibrionaceae</taxon>
        <taxon>Pelagibius</taxon>
    </lineage>
</organism>
<dbReference type="EMBL" id="JAAQPH010000007">
    <property type="protein sequence ID" value="NIA69081.1"/>
    <property type="molecule type" value="Genomic_DNA"/>
</dbReference>
<reference evidence="1" key="1">
    <citation type="submission" date="2020-03" db="EMBL/GenBank/DDBJ databases">
        <title>Genome of Pelagibius litoralis DSM 21314T.</title>
        <authorList>
            <person name="Wang G."/>
        </authorList>
    </citation>
    <scope>NUCLEOTIDE SEQUENCE</scope>
    <source>
        <strain evidence="1">DSM 21314</strain>
    </source>
</reference>
<dbReference type="Gene3D" id="3.40.50.150">
    <property type="entry name" value="Vaccinia Virus protein VP39"/>
    <property type="match status" value="1"/>
</dbReference>
<keyword evidence="2" id="KW-1185">Reference proteome</keyword>
<keyword evidence="1" id="KW-0489">Methyltransferase</keyword>
<dbReference type="Pfam" id="PF13489">
    <property type="entry name" value="Methyltransf_23"/>
    <property type="match status" value="1"/>
</dbReference>
<sequence>MSAGRRSLGNSVRQLVKRVPVLNKFAARAHRWIKLRRAEGRFRHAKNARPLRLVIGSAGLFEPGWIGTDIEYLNLLAPAHWEKNFEKGSIDVILSEHVWEHLTYEDGLEAARRCFEYLRPHGYLRVAVPDGFHPDPDYIASVRPSGSGDGAHDHKVLYNHRTFAAVFEEAGFRVVPLEHFDREGSFHFTEWDPAKGKIRRSKRFDPRNGEGVLNYTSIILDACKDGATGPAV</sequence>
<gene>
    <name evidence="1" type="ORF">HBA54_10825</name>
</gene>
<dbReference type="Proteomes" id="UP000761264">
    <property type="component" value="Unassembled WGS sequence"/>
</dbReference>
<accession>A0A967EVR6</accession>
<evidence type="ECO:0000313" key="2">
    <source>
        <dbReference type="Proteomes" id="UP000761264"/>
    </source>
</evidence>
<keyword evidence="1" id="KW-0808">Transferase</keyword>
<dbReference type="GO" id="GO:0008168">
    <property type="term" value="F:methyltransferase activity"/>
    <property type="evidence" value="ECO:0007669"/>
    <property type="project" value="UniProtKB-KW"/>
</dbReference>
<dbReference type="GO" id="GO:0032259">
    <property type="term" value="P:methylation"/>
    <property type="evidence" value="ECO:0007669"/>
    <property type="project" value="UniProtKB-KW"/>
</dbReference>
<name>A0A967EVR6_9PROT</name>
<proteinExistence type="predicted"/>
<evidence type="ECO:0000313" key="1">
    <source>
        <dbReference type="EMBL" id="NIA69081.1"/>
    </source>
</evidence>
<dbReference type="InterPro" id="IPR029063">
    <property type="entry name" value="SAM-dependent_MTases_sf"/>
</dbReference>
<protein>
    <submittedName>
        <fullName evidence="1">Methyltransferase domain-containing protein</fullName>
    </submittedName>
</protein>
<comment type="caution">
    <text evidence="1">The sequence shown here is derived from an EMBL/GenBank/DDBJ whole genome shotgun (WGS) entry which is preliminary data.</text>
</comment>
<dbReference type="SUPFAM" id="SSF53335">
    <property type="entry name" value="S-adenosyl-L-methionine-dependent methyltransferases"/>
    <property type="match status" value="1"/>
</dbReference>
<dbReference type="AlphaFoldDB" id="A0A967EVR6"/>